<dbReference type="Gene3D" id="1.20.120.1630">
    <property type="match status" value="1"/>
</dbReference>
<evidence type="ECO:0000313" key="16">
    <source>
        <dbReference type="Proteomes" id="UP000002748"/>
    </source>
</evidence>
<dbReference type="GO" id="GO:0005789">
    <property type="term" value="C:endoplasmic reticulum membrane"/>
    <property type="evidence" value="ECO:0007669"/>
    <property type="project" value="UniProtKB-SubCell"/>
</dbReference>
<keyword evidence="8 13" id="KW-1133">Transmembrane helix</keyword>
<feature type="transmembrane region" description="Helical" evidence="13">
    <location>
        <begin position="110"/>
        <end position="131"/>
    </location>
</feature>
<dbReference type="RefSeq" id="XP_014176224.1">
    <property type="nucleotide sequence ID" value="XM_014320749.1"/>
</dbReference>
<dbReference type="VEuPathDB" id="FungiDB:A1Q1_06599"/>
<evidence type="ECO:0000256" key="3">
    <source>
        <dbReference type="ARBA" id="ARBA00022603"/>
    </source>
</evidence>
<evidence type="ECO:0000313" key="15">
    <source>
        <dbReference type="EMBL" id="EJT45015.1"/>
    </source>
</evidence>
<feature type="compositionally biased region" description="Acidic residues" evidence="14">
    <location>
        <begin position="401"/>
        <end position="411"/>
    </location>
</feature>
<dbReference type="GeneID" id="25990111"/>
<dbReference type="KEGG" id="tasa:A1Q1_06599"/>
<dbReference type="AlphaFoldDB" id="J4U543"/>
<feature type="region of interest" description="Disordered" evidence="14">
    <location>
        <begin position="982"/>
        <end position="1014"/>
    </location>
</feature>
<comment type="similarity">
    <text evidence="13">Belongs to the class VI-like SAM-binding methyltransferase superfamily. CHO2 family.</text>
</comment>
<evidence type="ECO:0000256" key="9">
    <source>
        <dbReference type="ARBA" id="ARBA00023098"/>
    </source>
</evidence>
<feature type="compositionally biased region" description="Low complexity" evidence="14">
    <location>
        <begin position="1111"/>
        <end position="1131"/>
    </location>
</feature>
<evidence type="ECO:0000256" key="1">
    <source>
        <dbReference type="ARBA" id="ARBA00004127"/>
    </source>
</evidence>
<keyword evidence="3 13" id="KW-0489">Methyltransferase</keyword>
<proteinExistence type="inferred from homology"/>
<dbReference type="Proteomes" id="UP000002748">
    <property type="component" value="Unassembled WGS sequence"/>
</dbReference>
<evidence type="ECO:0000256" key="5">
    <source>
        <dbReference type="ARBA" id="ARBA00022691"/>
    </source>
</evidence>
<feature type="transmembrane region" description="Helical" evidence="13">
    <location>
        <begin position="257"/>
        <end position="273"/>
    </location>
</feature>
<feature type="transmembrane region" description="Helical" evidence="13">
    <location>
        <begin position="225"/>
        <end position="245"/>
    </location>
</feature>
<dbReference type="EC" id="2.1.1.17" evidence="13"/>
<comment type="catalytic activity">
    <reaction evidence="13">
        <text>a 1,2-diacyl-sn-glycero-3-phosphoethanolamine + S-adenosyl-L-methionine = a 1,2-diacyl-sn-glycero-3-phospho-N-methylethanolamine + S-adenosyl-L-homocysteine + H(+)</text>
        <dbReference type="Rhea" id="RHEA:11164"/>
        <dbReference type="ChEBI" id="CHEBI:15378"/>
        <dbReference type="ChEBI" id="CHEBI:57856"/>
        <dbReference type="ChEBI" id="CHEBI:59789"/>
        <dbReference type="ChEBI" id="CHEBI:64573"/>
        <dbReference type="ChEBI" id="CHEBI:64612"/>
        <dbReference type="EC" id="2.1.1.17"/>
    </reaction>
</comment>
<dbReference type="UniPathway" id="UPA00753"/>
<feature type="transmembrane region" description="Helical" evidence="13">
    <location>
        <begin position="477"/>
        <end position="494"/>
    </location>
</feature>
<evidence type="ECO:0000256" key="8">
    <source>
        <dbReference type="ARBA" id="ARBA00022989"/>
    </source>
</evidence>
<dbReference type="Gene3D" id="2.60.40.2840">
    <property type="match status" value="1"/>
</dbReference>
<feature type="compositionally biased region" description="Polar residues" evidence="14">
    <location>
        <begin position="9"/>
        <end position="25"/>
    </location>
</feature>
<feature type="transmembrane region" description="Helical" evidence="13">
    <location>
        <begin position="285"/>
        <end position="303"/>
    </location>
</feature>
<dbReference type="PANTHER" id="PTHR32138">
    <property type="entry name" value="PHOSPHATIDYLETHANOLAMINE N-METHYLTRANSFERASE"/>
    <property type="match status" value="1"/>
</dbReference>
<feature type="transmembrane region" description="Helical" evidence="13">
    <location>
        <begin position="606"/>
        <end position="627"/>
    </location>
</feature>
<dbReference type="OrthoDB" id="4583at2759"/>
<gene>
    <name evidence="15" type="ORF">A1Q1_06599</name>
</gene>
<dbReference type="GO" id="GO:0004608">
    <property type="term" value="F:phosphatidylethanolamine N-methyltransferase activity"/>
    <property type="evidence" value="ECO:0007669"/>
    <property type="project" value="UniProtKB-UniRule"/>
</dbReference>
<protein>
    <recommendedName>
        <fullName evidence="13">Phosphatidylethanolamine N-methyltransferase</fullName>
        <shortName evidence="13">PEAMT</shortName>
        <ecNumber evidence="13">2.1.1.17</ecNumber>
    </recommendedName>
</protein>
<evidence type="ECO:0000256" key="12">
    <source>
        <dbReference type="ARBA" id="ARBA00023264"/>
    </source>
</evidence>
<keyword evidence="4 13" id="KW-0808">Transferase</keyword>
<comment type="pathway">
    <text evidence="13">Phospholipid metabolism; phosphatidylcholine biosynthesis.</text>
</comment>
<evidence type="ECO:0000256" key="6">
    <source>
        <dbReference type="ARBA" id="ARBA00022692"/>
    </source>
</evidence>
<keyword evidence="10 13" id="KW-0472">Membrane</keyword>
<evidence type="ECO:0000256" key="13">
    <source>
        <dbReference type="RuleBase" id="RU361122"/>
    </source>
</evidence>
<dbReference type="InterPro" id="IPR016219">
    <property type="entry name" value="Phosphatid-EA_MeTrfase_fun"/>
</dbReference>
<dbReference type="Pfam" id="PF04191">
    <property type="entry name" value="PEMT"/>
    <property type="match status" value="2"/>
</dbReference>
<dbReference type="GO" id="GO:0006656">
    <property type="term" value="P:phosphatidylcholine biosynthetic process"/>
    <property type="evidence" value="ECO:0007669"/>
    <property type="project" value="UniProtKB-UniRule"/>
</dbReference>
<evidence type="ECO:0000256" key="2">
    <source>
        <dbReference type="ARBA" id="ARBA00022516"/>
    </source>
</evidence>
<evidence type="ECO:0000256" key="11">
    <source>
        <dbReference type="ARBA" id="ARBA00023209"/>
    </source>
</evidence>
<evidence type="ECO:0000256" key="7">
    <source>
        <dbReference type="ARBA" id="ARBA00022824"/>
    </source>
</evidence>
<accession>J4U543</accession>
<reference evidence="15 16" key="1">
    <citation type="journal article" date="2012" name="Eukaryot. Cell">
        <title>Draft genome sequence of CBS 2479, the standard type strain of Trichosporon asahii.</title>
        <authorList>
            <person name="Yang R.Y."/>
            <person name="Li H.T."/>
            <person name="Zhu H."/>
            <person name="Zhou G.P."/>
            <person name="Wang M."/>
            <person name="Wang L."/>
        </authorList>
    </citation>
    <scope>NUCLEOTIDE SEQUENCE [LARGE SCALE GENOMIC DNA]</scope>
    <source>
        <strain evidence="16">ATCC 90039 / CBS 2479 / JCM 2466 / KCTC 7840 / NCYC 2677 / UAMH 7654</strain>
    </source>
</reference>
<dbReference type="PROSITE" id="PS51598">
    <property type="entry name" value="SAM_CHO2"/>
    <property type="match status" value="1"/>
</dbReference>
<comment type="subcellular location">
    <subcellularLocation>
        <location evidence="1">Endomembrane system</location>
        <topology evidence="1">Multi-pass membrane protein</topology>
    </subcellularLocation>
    <subcellularLocation>
        <location evidence="13">Endoplasmic reticulum membrane</location>
        <topology evidence="13">Multi-pass membrane protein</topology>
    </subcellularLocation>
</comment>
<dbReference type="GO" id="GO:0032259">
    <property type="term" value="P:methylation"/>
    <property type="evidence" value="ECO:0007669"/>
    <property type="project" value="UniProtKB-KW"/>
</dbReference>
<feature type="region of interest" description="Disordered" evidence="14">
    <location>
        <begin position="1030"/>
        <end position="1056"/>
    </location>
</feature>
<keyword evidence="12 13" id="KW-1208">Phospholipid metabolism</keyword>
<feature type="transmembrane region" description="Helical" evidence="13">
    <location>
        <begin position="573"/>
        <end position="594"/>
    </location>
</feature>
<evidence type="ECO:0000256" key="14">
    <source>
        <dbReference type="SAM" id="MobiDB-lite"/>
    </source>
</evidence>
<dbReference type="HOGENOM" id="CLU_005987_0_1_1"/>
<feature type="compositionally biased region" description="Low complexity" evidence="14">
    <location>
        <begin position="43"/>
        <end position="52"/>
    </location>
</feature>
<dbReference type="PANTHER" id="PTHR32138:SF0">
    <property type="entry name" value="PHOSPHATIDYLETHANOLAMINE N-METHYLTRANSFERASE"/>
    <property type="match status" value="1"/>
</dbReference>
<dbReference type="EMBL" id="ALBS01000340">
    <property type="protein sequence ID" value="EJT45015.1"/>
    <property type="molecule type" value="Genomic_DNA"/>
</dbReference>
<name>J4U543_TRIAS</name>
<keyword evidence="5 13" id="KW-0949">S-adenosyl-L-methionine</keyword>
<keyword evidence="7 13" id="KW-0256">Endoplasmic reticulum</keyword>
<keyword evidence="2 13" id="KW-0444">Lipid biosynthesis</keyword>
<feature type="region of interest" description="Disordered" evidence="14">
    <location>
        <begin position="1111"/>
        <end position="1149"/>
    </location>
</feature>
<feature type="region of interest" description="Disordered" evidence="14">
    <location>
        <begin position="390"/>
        <end position="419"/>
    </location>
</feature>
<evidence type="ECO:0000256" key="10">
    <source>
        <dbReference type="ARBA" id="ARBA00023136"/>
    </source>
</evidence>
<keyword evidence="6 13" id="KW-0812">Transmembrane</keyword>
<feature type="compositionally biased region" description="Basic and acidic residues" evidence="14">
    <location>
        <begin position="67"/>
        <end position="77"/>
    </location>
</feature>
<dbReference type="InterPro" id="IPR007318">
    <property type="entry name" value="Phopholipid_MeTrfase"/>
</dbReference>
<feature type="region of interest" description="Disordered" evidence="14">
    <location>
        <begin position="1"/>
        <end position="81"/>
    </location>
</feature>
<keyword evidence="11 13" id="KW-0594">Phospholipid biosynthesis</keyword>
<feature type="compositionally biased region" description="Low complexity" evidence="14">
    <location>
        <begin position="1001"/>
        <end position="1013"/>
    </location>
</feature>
<feature type="transmembrane region" description="Helical" evidence="13">
    <location>
        <begin position="323"/>
        <end position="345"/>
    </location>
</feature>
<comment type="caution">
    <text evidence="13">Lacks conserved residue(s) required for the propagation of feature annotation.</text>
</comment>
<keyword evidence="9 13" id="KW-0443">Lipid metabolism</keyword>
<organism evidence="15 16">
    <name type="scientific">Trichosporon asahii var. asahii (strain ATCC 90039 / CBS 2479 / JCM 2466 / KCTC 7840 / NBRC 103889/ NCYC 2677 / UAMH 7654)</name>
    <name type="common">Yeast</name>
    <dbReference type="NCBI Taxonomy" id="1186058"/>
    <lineage>
        <taxon>Eukaryota</taxon>
        <taxon>Fungi</taxon>
        <taxon>Dikarya</taxon>
        <taxon>Basidiomycota</taxon>
        <taxon>Agaricomycotina</taxon>
        <taxon>Tremellomycetes</taxon>
        <taxon>Trichosporonales</taxon>
        <taxon>Trichosporonaceae</taxon>
        <taxon>Trichosporon</taxon>
    </lineage>
</organism>
<comment type="function">
    <text evidence="13">Catalyzes the first step of the methylation pathway of phosphatidylcholine biosynthesis, the SAM-dependent methylation of phosphatidylethanolamine (PE) to phosphatidylmonomethylethanolamine (PMME).</text>
</comment>
<feature type="transmembrane region" description="Helical" evidence="13">
    <location>
        <begin position="666"/>
        <end position="689"/>
    </location>
</feature>
<comment type="caution">
    <text evidence="15">The sequence shown here is derived from an EMBL/GenBank/DDBJ whole genome shotgun (WGS) entry which is preliminary data.</text>
</comment>
<feature type="transmembrane region" description="Helical" evidence="13">
    <location>
        <begin position="137"/>
        <end position="158"/>
    </location>
</feature>
<evidence type="ECO:0000256" key="4">
    <source>
        <dbReference type="ARBA" id="ARBA00022679"/>
    </source>
</evidence>
<sequence length="1149" mass="128218">MAPTAAALPQSTQPSSAGSHPSEANVNLHPASDATAQLRRRTTTTQKLHTTAPSSVDEYPADDESEDKDKDSDDKVEVNWGKTPSGEVFRVPQTHSFVHTMTKTFTRSSLTRWTVFSLVSQPILFFLLSGYPTLRSAFFLIYFAFWRGAYDFGFAWLLRQQSENRYIIRTLRQWGWLDTKSESGGEEGREWARWWKRELEMKMGEGYKWDNVPQEFNSWLIFRQLVDIVLLNDFVSYSLFAWANLNFPANQGVLMHIFRWVFGWSLIVFNLWVKMDAHRVVKDYAWYWGDAFWLMVMQHDLVFDGVYEIAPHPMYSVGYAVVGSYAVLFVSLAAHAAQFAFLLWFENPHIERTYGGPKKPLAARIPIDLSVPPSTASVDEHAVESNFSYAHDASTPGQTEGETETEPEIPELPEHGGLGISGVSAYAGVDSIDRSLERERVRRSRALSTSIHDLTHRFFRNPVVICSNLDVFRATDFALVVLISYAVFALVPALPKSLGLAAHFVHALAWRLFHSYGLGLVLRAQSKTKWLVRHYLNNYPYPSDDESDTDEETGADKNVVTRATEEAFQNWQAVYNISVVMTYISFAGLAWKTYHLPADWTISGTILRHVLGALLVALHVWSATSIYEVLGDFGWFYSDFFLFDKVPSNLAYTGIYRFLNNPERSLGGAAFLGLALMSNSVLVFVLAAFSHLSHWWFLSFVEAPHMKRLYGDRLRKDGGLTKTVKTMARQTLRSSQAGGVSNVKRYVDEVRDSIEKVEAKVAETVEELIENARPRLHGLANDTKNLLTDVREHMTITRVAKDMSAYDTSRYSITLPSSSTASSIPRYHVGQPIRVSWTAPSNHSRKDWIGIYRVGASKSKLVTKVSSRGKWVPIFEEEYRGEEQRTVAPEERVEEGDAGIAVFRGKRLPWAPGMYELRYHHDGKHNVMSIISPIEIYVDKPDPAQMHSYRAVHDTVMNIVCFALEGQASLVPRSARKLAKSTRRQLSISAPDAPVHVREGSTASQVSTTSSVAGRPAPLAISELANEIAHGSVSSDSVPGSPPPEALSEGPLQDPDDFVLMDEHQVRHIQQMLEWTYGVELSHDVVIADANVGALAKRILGARNLLDGAATPGPTPATTAAPTGTATPVTASDPAPLTPVTPITSAPSA</sequence>